<evidence type="ECO:0000313" key="3">
    <source>
        <dbReference type="Proteomes" id="UP000807504"/>
    </source>
</evidence>
<dbReference type="Proteomes" id="UP000807504">
    <property type="component" value="Unassembled WGS sequence"/>
</dbReference>
<sequence length="217" mass="24058">MPLLTQPQSRNRGIAQCRPMIHSFSFHTPPHTPALLRNSQFNAKRETDDIHLLSANCRGCPTNEPGGRGNERGGGRKRGVAHHLPSPPTTLPTRQLSHANVNHPCFTKEGHLLLIRNLWPSTSIAAGCPSLQVVDNKVVVTHTKYDNFWSAIKHLVGTPELIKIQKGQMDGHRSESLSDLRQTSEGKKGLLFFYFSTSGDKEKRTAGSLVICTILWT</sequence>
<name>A0A8T0E3L6_ARGBR</name>
<organism evidence="2 3">
    <name type="scientific">Argiope bruennichi</name>
    <name type="common">Wasp spider</name>
    <name type="synonym">Aranea bruennichi</name>
    <dbReference type="NCBI Taxonomy" id="94029"/>
    <lineage>
        <taxon>Eukaryota</taxon>
        <taxon>Metazoa</taxon>
        <taxon>Ecdysozoa</taxon>
        <taxon>Arthropoda</taxon>
        <taxon>Chelicerata</taxon>
        <taxon>Arachnida</taxon>
        <taxon>Araneae</taxon>
        <taxon>Araneomorphae</taxon>
        <taxon>Entelegynae</taxon>
        <taxon>Araneoidea</taxon>
        <taxon>Araneidae</taxon>
        <taxon>Argiope</taxon>
    </lineage>
</organism>
<keyword evidence="3" id="KW-1185">Reference proteome</keyword>
<proteinExistence type="predicted"/>
<feature type="region of interest" description="Disordered" evidence="1">
    <location>
        <begin position="61"/>
        <end position="95"/>
    </location>
</feature>
<comment type="caution">
    <text evidence="2">The sequence shown here is derived from an EMBL/GenBank/DDBJ whole genome shotgun (WGS) entry which is preliminary data.</text>
</comment>
<reference evidence="2" key="1">
    <citation type="journal article" date="2020" name="bioRxiv">
        <title>Chromosome-level reference genome of the European wasp spider Argiope bruennichi: a resource for studies on range expansion and evolutionary adaptation.</title>
        <authorList>
            <person name="Sheffer M.M."/>
            <person name="Hoppe A."/>
            <person name="Krehenwinkel H."/>
            <person name="Uhl G."/>
            <person name="Kuss A.W."/>
            <person name="Jensen L."/>
            <person name="Jensen C."/>
            <person name="Gillespie R.G."/>
            <person name="Hoff K.J."/>
            <person name="Prost S."/>
        </authorList>
    </citation>
    <scope>NUCLEOTIDE SEQUENCE</scope>
</reference>
<evidence type="ECO:0000313" key="2">
    <source>
        <dbReference type="EMBL" id="KAF8763864.1"/>
    </source>
</evidence>
<gene>
    <name evidence="2" type="ORF">HNY73_021999</name>
</gene>
<dbReference type="AlphaFoldDB" id="A0A8T0E3L6"/>
<dbReference type="EMBL" id="JABXBU010002231">
    <property type="protein sequence ID" value="KAF8763864.1"/>
    <property type="molecule type" value="Genomic_DNA"/>
</dbReference>
<evidence type="ECO:0000256" key="1">
    <source>
        <dbReference type="SAM" id="MobiDB-lite"/>
    </source>
</evidence>
<reference evidence="2" key="2">
    <citation type="submission" date="2020-06" db="EMBL/GenBank/DDBJ databases">
        <authorList>
            <person name="Sheffer M."/>
        </authorList>
    </citation>
    <scope>NUCLEOTIDE SEQUENCE</scope>
</reference>
<protein>
    <submittedName>
        <fullName evidence="2">Uncharacterized protein</fullName>
    </submittedName>
</protein>
<accession>A0A8T0E3L6</accession>